<reference evidence="3 4" key="1">
    <citation type="submission" date="2022-12" db="EMBL/GenBank/DDBJ databases">
        <title>Chromosome-level genome of Tegillarca granosa.</title>
        <authorList>
            <person name="Kim J."/>
        </authorList>
    </citation>
    <scope>NUCLEOTIDE SEQUENCE [LARGE SCALE GENOMIC DNA]</scope>
    <source>
        <strain evidence="3">Teg-2019</strain>
        <tissue evidence="3">Adductor muscle</tissue>
    </source>
</reference>
<dbReference type="InterPro" id="IPR050216">
    <property type="entry name" value="LRR_domain-containing"/>
</dbReference>
<name>A0ABQ9EVJ0_TEGGR</name>
<comment type="caution">
    <text evidence="3">The sequence shown here is derived from an EMBL/GenBank/DDBJ whole genome shotgun (WGS) entry which is preliminary data.</text>
</comment>
<protein>
    <recommendedName>
        <fullName evidence="5">Leucine-rich repeat-containing protein 57</fullName>
    </recommendedName>
</protein>
<evidence type="ECO:0000256" key="1">
    <source>
        <dbReference type="ARBA" id="ARBA00022614"/>
    </source>
</evidence>
<organism evidence="3 4">
    <name type="scientific">Tegillarca granosa</name>
    <name type="common">Malaysian cockle</name>
    <name type="synonym">Anadara granosa</name>
    <dbReference type="NCBI Taxonomy" id="220873"/>
    <lineage>
        <taxon>Eukaryota</taxon>
        <taxon>Metazoa</taxon>
        <taxon>Spiralia</taxon>
        <taxon>Lophotrochozoa</taxon>
        <taxon>Mollusca</taxon>
        <taxon>Bivalvia</taxon>
        <taxon>Autobranchia</taxon>
        <taxon>Pteriomorphia</taxon>
        <taxon>Arcoida</taxon>
        <taxon>Arcoidea</taxon>
        <taxon>Arcidae</taxon>
        <taxon>Tegillarca</taxon>
    </lineage>
</organism>
<evidence type="ECO:0000256" key="2">
    <source>
        <dbReference type="ARBA" id="ARBA00022737"/>
    </source>
</evidence>
<evidence type="ECO:0000313" key="3">
    <source>
        <dbReference type="EMBL" id="KAJ8309184.1"/>
    </source>
</evidence>
<dbReference type="SMART" id="SM00364">
    <property type="entry name" value="LRR_BAC"/>
    <property type="match status" value="5"/>
</dbReference>
<dbReference type="InterPro" id="IPR032675">
    <property type="entry name" value="LRR_dom_sf"/>
</dbReference>
<dbReference type="Pfam" id="PF13855">
    <property type="entry name" value="LRR_8"/>
    <property type="match status" value="1"/>
</dbReference>
<sequence length="238" mass="26815">MGNSNIKQHIETAQKTGACQLCKLGLKEFPEDLHKLTKNLRTLDLSENKLTELPPVIGSFSLLKNVGISHNKLERLPEELGNLKKLESLSLESNSITALPASFVNLAALRTLNLSSNKLTVFPKQLIKLRQLDAVDLSKNKITIIPDDIQDCQAIELNLNQNQLSNLPESLSMCPRLKVLRLEENCLEISAFSPKIMKESKIALFAFEGNVFDTKAFNHLEGYDEYMERYTATKKKFN</sequence>
<dbReference type="SMART" id="SM00369">
    <property type="entry name" value="LRR_TYP"/>
    <property type="match status" value="5"/>
</dbReference>
<dbReference type="PROSITE" id="PS51450">
    <property type="entry name" value="LRR"/>
    <property type="match status" value="2"/>
</dbReference>
<evidence type="ECO:0000313" key="4">
    <source>
        <dbReference type="Proteomes" id="UP001217089"/>
    </source>
</evidence>
<dbReference type="PANTHER" id="PTHR48051">
    <property type="match status" value="1"/>
</dbReference>
<dbReference type="Gene3D" id="3.80.10.10">
    <property type="entry name" value="Ribonuclease Inhibitor"/>
    <property type="match status" value="1"/>
</dbReference>
<gene>
    <name evidence="3" type="ORF">KUTeg_014058</name>
</gene>
<dbReference type="InterPro" id="IPR003591">
    <property type="entry name" value="Leu-rich_rpt_typical-subtyp"/>
</dbReference>
<dbReference type="InterPro" id="IPR001611">
    <property type="entry name" value="Leu-rich_rpt"/>
</dbReference>
<proteinExistence type="predicted"/>
<dbReference type="Pfam" id="PF00560">
    <property type="entry name" value="LRR_1"/>
    <property type="match status" value="1"/>
</dbReference>
<dbReference type="SUPFAM" id="SSF52058">
    <property type="entry name" value="L domain-like"/>
    <property type="match status" value="1"/>
</dbReference>
<dbReference type="PRINTS" id="PR00019">
    <property type="entry name" value="LEURICHRPT"/>
</dbReference>
<accession>A0ABQ9EVJ0</accession>
<keyword evidence="1" id="KW-0433">Leucine-rich repeat</keyword>
<dbReference type="PANTHER" id="PTHR48051:SF62">
    <property type="entry name" value="LEUCINE-RICH REPEAT-CONTAINING PROTEIN 57"/>
    <property type="match status" value="1"/>
</dbReference>
<evidence type="ECO:0008006" key="5">
    <source>
        <dbReference type="Google" id="ProtNLM"/>
    </source>
</evidence>
<keyword evidence="2" id="KW-0677">Repeat</keyword>
<keyword evidence="4" id="KW-1185">Reference proteome</keyword>
<dbReference type="EMBL" id="JARBDR010000657">
    <property type="protein sequence ID" value="KAJ8309184.1"/>
    <property type="molecule type" value="Genomic_DNA"/>
</dbReference>
<dbReference type="Proteomes" id="UP001217089">
    <property type="component" value="Unassembled WGS sequence"/>
</dbReference>